<evidence type="ECO:0000259" key="9">
    <source>
        <dbReference type="Pfam" id="PF12320"/>
    </source>
</evidence>
<comment type="function">
    <text evidence="7">SbcCD cleaves DNA hairpin structures. These structures can inhibit DNA replication and are intermediates in certain DNA recombination reactions. The complex acts as a 3'-&gt;5' double strand exonuclease that can open hairpins. It also has a 5' single-strand endonuclease activity.</text>
</comment>
<dbReference type="PANTHER" id="PTHR30337:SF0">
    <property type="entry name" value="NUCLEASE SBCCD SUBUNIT D"/>
    <property type="match status" value="1"/>
</dbReference>
<evidence type="ECO:0000256" key="5">
    <source>
        <dbReference type="ARBA" id="ARBA00022801"/>
    </source>
</evidence>
<protein>
    <recommendedName>
        <fullName evidence="3 7">Nuclease SbcCD subunit D</fullName>
    </recommendedName>
</protein>
<keyword evidence="4 7" id="KW-0540">Nuclease</keyword>
<reference evidence="10 11" key="1">
    <citation type="submission" date="2015-01" db="EMBL/GenBank/DDBJ databases">
        <title>Lactococcus lactis subsp.lactis JCM 5805 whole genome shotgun sequence.</title>
        <authorList>
            <person name="Fujii T."/>
            <person name="Tomita Y."/>
            <person name="Ikushima S."/>
            <person name="Fujiwara D."/>
        </authorList>
    </citation>
    <scope>NUCLEOTIDE SEQUENCE [LARGE SCALE GENOMIC DNA]</scope>
    <source>
        <strain evidence="10 11">JCM 5805</strain>
    </source>
</reference>
<keyword evidence="7" id="KW-0235">DNA replication</keyword>
<evidence type="ECO:0000256" key="6">
    <source>
        <dbReference type="ARBA" id="ARBA00022839"/>
    </source>
</evidence>
<comment type="subunit">
    <text evidence="2 7">Heterodimer of SbcC and SbcD.</text>
</comment>
<keyword evidence="6 7" id="KW-0269">Exonuclease</keyword>
<gene>
    <name evidence="7" type="primary">sbcD</name>
    <name evidence="10" type="ORF">JCM5805K_1306</name>
</gene>
<dbReference type="SUPFAM" id="SSF56300">
    <property type="entry name" value="Metallo-dependent phosphatases"/>
    <property type="match status" value="1"/>
</dbReference>
<evidence type="ECO:0000256" key="2">
    <source>
        <dbReference type="ARBA" id="ARBA00011322"/>
    </source>
</evidence>
<proteinExistence type="inferred from homology"/>
<organism evidence="10 11">
    <name type="scientific">Lactococcus lactis subsp. lactis</name>
    <name type="common">Streptococcus lactis</name>
    <dbReference type="NCBI Taxonomy" id="1360"/>
    <lineage>
        <taxon>Bacteria</taxon>
        <taxon>Bacillati</taxon>
        <taxon>Bacillota</taxon>
        <taxon>Bacilli</taxon>
        <taxon>Lactobacillales</taxon>
        <taxon>Streptococcaceae</taxon>
        <taxon>Lactococcus</taxon>
    </lineage>
</organism>
<feature type="domain" description="Nuclease SbcCD subunit D C-terminal" evidence="9">
    <location>
        <begin position="278"/>
        <end position="370"/>
    </location>
</feature>
<dbReference type="GO" id="GO:0008408">
    <property type="term" value="F:3'-5' exonuclease activity"/>
    <property type="evidence" value="ECO:0007669"/>
    <property type="project" value="InterPro"/>
</dbReference>
<evidence type="ECO:0000256" key="3">
    <source>
        <dbReference type="ARBA" id="ARBA00013365"/>
    </source>
</evidence>
<dbReference type="InterPro" id="IPR041796">
    <property type="entry name" value="Mre11_N"/>
</dbReference>
<keyword evidence="7" id="KW-0233">DNA recombination</keyword>
<dbReference type="CDD" id="cd00840">
    <property type="entry name" value="MPP_Mre11_N"/>
    <property type="match status" value="1"/>
</dbReference>
<dbReference type="GO" id="GO:0004519">
    <property type="term" value="F:endonuclease activity"/>
    <property type="evidence" value="ECO:0007669"/>
    <property type="project" value="UniProtKB-KW"/>
</dbReference>
<comment type="caution">
    <text evidence="10">The sequence shown here is derived from an EMBL/GenBank/DDBJ whole genome shotgun (WGS) entry which is preliminary data.</text>
</comment>
<dbReference type="GO" id="GO:0006310">
    <property type="term" value="P:DNA recombination"/>
    <property type="evidence" value="ECO:0007669"/>
    <property type="project" value="UniProtKB-KW"/>
</dbReference>
<dbReference type="EMBL" id="BBSI01000022">
    <property type="protein sequence ID" value="GAM80195.1"/>
    <property type="molecule type" value="Genomic_DNA"/>
</dbReference>
<evidence type="ECO:0000313" key="11">
    <source>
        <dbReference type="Proteomes" id="UP000031847"/>
    </source>
</evidence>
<evidence type="ECO:0000256" key="4">
    <source>
        <dbReference type="ARBA" id="ARBA00022722"/>
    </source>
</evidence>
<dbReference type="Pfam" id="PF00149">
    <property type="entry name" value="Metallophos"/>
    <property type="match status" value="1"/>
</dbReference>
<keyword evidence="7" id="KW-0255">Endonuclease</keyword>
<dbReference type="InterPro" id="IPR026843">
    <property type="entry name" value="SbcD_C"/>
</dbReference>
<dbReference type="GO" id="GO:0006260">
    <property type="term" value="P:DNA replication"/>
    <property type="evidence" value="ECO:0007669"/>
    <property type="project" value="UniProtKB-KW"/>
</dbReference>
<dbReference type="NCBIfam" id="TIGR00619">
    <property type="entry name" value="sbcd"/>
    <property type="match status" value="1"/>
</dbReference>
<dbReference type="Gene3D" id="3.60.21.10">
    <property type="match status" value="1"/>
</dbReference>
<dbReference type="Proteomes" id="UP000031847">
    <property type="component" value="Unassembled WGS sequence"/>
</dbReference>
<dbReference type="PANTHER" id="PTHR30337">
    <property type="entry name" value="COMPONENT OF ATP-DEPENDENT DSDNA EXONUCLEASE"/>
    <property type="match status" value="1"/>
</dbReference>
<comment type="similarity">
    <text evidence="1 7">Belongs to the SbcD family.</text>
</comment>
<feature type="domain" description="Calcineurin-like phosphoesterase" evidence="8">
    <location>
        <begin position="6"/>
        <end position="229"/>
    </location>
</feature>
<dbReference type="InterPro" id="IPR029052">
    <property type="entry name" value="Metallo-depent_PP-like"/>
</dbReference>
<accession>A0A0B8QK40</accession>
<name>A0A0B8QK40_LACLL</name>
<keyword evidence="5 7" id="KW-0378">Hydrolase</keyword>
<evidence type="ECO:0000256" key="1">
    <source>
        <dbReference type="ARBA" id="ARBA00010555"/>
    </source>
</evidence>
<evidence type="ECO:0000256" key="7">
    <source>
        <dbReference type="RuleBase" id="RU363069"/>
    </source>
</evidence>
<evidence type="ECO:0000259" key="8">
    <source>
        <dbReference type="Pfam" id="PF00149"/>
    </source>
</evidence>
<sequence>MGDRDMKFLHTSDWHIGRTLNGFSLLEEQKYAFEQILSLAKQNQVDGIIIAGDLYDRAVPSAESVITFNQMLREMNIIEKFPIYMISGNHDGAKRLSYAKDWLDYNNLHLRTSLEEAFIPVETKETQIFLLPFFDPMDARIYFSNQGLDEEDTKQIKTIDDAMTLVISKMKSQFNNKKNQVLVTHFAVSPHKEEIVLTSETSSKVGGLSTLNVSQFADFDYVALGHIHTRLASPSDKVQYSGSPVKFNTKEASTQKGIFVVEIKEKMLNSNFLPLQVKTDLVVLEEEWEQLINRDFYERQPLNKAWFAITIKNFDRTKLVGQNLRAQLQKIYGTIIELDYQFEKKQLTRSRSQDIETLDNVEILSSFYKFTTGETLDDVQTAIIESTFNELEGEK</sequence>
<dbReference type="InterPro" id="IPR050535">
    <property type="entry name" value="DNA_Repair-Maintenance_Comp"/>
</dbReference>
<evidence type="ECO:0000313" key="10">
    <source>
        <dbReference type="EMBL" id="GAM80195.1"/>
    </source>
</evidence>
<dbReference type="InterPro" id="IPR004843">
    <property type="entry name" value="Calcineurin-like_PHP"/>
</dbReference>
<dbReference type="InterPro" id="IPR004593">
    <property type="entry name" value="SbcD"/>
</dbReference>
<dbReference type="Pfam" id="PF12320">
    <property type="entry name" value="SbcD_C"/>
    <property type="match status" value="1"/>
</dbReference>
<dbReference type="AlphaFoldDB" id="A0A0B8QK40"/>